<accession>A0A1V8M6H9</accession>
<comment type="caution">
    <text evidence="1">The sequence shown here is derived from an EMBL/GenBank/DDBJ whole genome shotgun (WGS) entry which is preliminary data.</text>
</comment>
<protein>
    <submittedName>
        <fullName evidence="1">Uncharacterized protein</fullName>
    </submittedName>
</protein>
<dbReference type="AlphaFoldDB" id="A0A1V8M6H9"/>
<name>A0A1V8M6H9_9GAMM</name>
<evidence type="ECO:0000313" key="1">
    <source>
        <dbReference type="EMBL" id="OQK17159.1"/>
    </source>
</evidence>
<gene>
    <name evidence="1" type="ORF">AU255_04465</name>
</gene>
<sequence>MSEFVVITDAPFTIQRGSDIDKDFDFNLRAPDVSMCSVLMFRLNTFETETGLVVLTVKINGQGVMTQHPDQLFGGDQHRTLHEVVAPGILRPGENNIEFSVSTNTPGLARISDVVLLWQQARGFLFPRFLFGH</sequence>
<evidence type="ECO:0000313" key="2">
    <source>
        <dbReference type="Proteomes" id="UP000191980"/>
    </source>
</evidence>
<organism evidence="1 2">
    <name type="scientific">Methyloprofundus sedimenti</name>
    <dbReference type="NCBI Taxonomy" id="1420851"/>
    <lineage>
        <taxon>Bacteria</taxon>
        <taxon>Pseudomonadati</taxon>
        <taxon>Pseudomonadota</taxon>
        <taxon>Gammaproteobacteria</taxon>
        <taxon>Methylococcales</taxon>
        <taxon>Methylococcaceae</taxon>
        <taxon>Methyloprofundus</taxon>
    </lineage>
</organism>
<reference evidence="1 2" key="1">
    <citation type="submission" date="2015-12" db="EMBL/GenBank/DDBJ databases">
        <authorList>
            <person name="Shamseldin A."/>
            <person name="Moawad H."/>
            <person name="Abd El-Rahim W.M."/>
            <person name="Sadowsky M.J."/>
        </authorList>
    </citation>
    <scope>NUCLEOTIDE SEQUENCE [LARGE SCALE GENOMIC DNA]</scope>
    <source>
        <strain evidence="1 2">WF1</strain>
    </source>
</reference>
<keyword evidence="2" id="KW-1185">Reference proteome</keyword>
<dbReference type="Proteomes" id="UP000191980">
    <property type="component" value="Unassembled WGS sequence"/>
</dbReference>
<dbReference type="RefSeq" id="WP_080521770.1">
    <property type="nucleotide sequence ID" value="NZ_LPUF01000001.1"/>
</dbReference>
<dbReference type="EMBL" id="LPUF01000001">
    <property type="protein sequence ID" value="OQK17159.1"/>
    <property type="molecule type" value="Genomic_DNA"/>
</dbReference>
<proteinExistence type="predicted"/>